<name>A0A0B6AX15_PRIM2</name>
<dbReference type="RefSeq" id="WP_034655628.1">
    <property type="nucleotide sequence ID" value="NZ_BCVB01000018.1"/>
</dbReference>
<organism evidence="1 2">
    <name type="scientific">Priestia megaterium (strain ATCC 14581 / DSM 32 / CCUG 1817 / JCM 2506 / NBRC 15308 / NCIMB 9376 / NCTC 10342 / NRRL B-14308 / VKM B-512 / Ford 19)</name>
    <name type="common">Bacillus megaterium</name>
    <dbReference type="NCBI Taxonomy" id="1348623"/>
    <lineage>
        <taxon>Bacteria</taxon>
        <taxon>Bacillati</taxon>
        <taxon>Bacillota</taxon>
        <taxon>Bacilli</taxon>
        <taxon>Bacillales</taxon>
        <taxon>Bacillaceae</taxon>
        <taxon>Priestia</taxon>
    </lineage>
</organism>
<dbReference type="EMBL" id="CP009921">
    <property type="protein sequence ID" value="AJI25657.1"/>
    <property type="molecule type" value="Genomic_DNA"/>
</dbReference>
<proteinExistence type="predicted"/>
<evidence type="ECO:0000313" key="1">
    <source>
        <dbReference type="EMBL" id="AJI25657.1"/>
    </source>
</evidence>
<evidence type="ECO:0000313" key="2">
    <source>
        <dbReference type="Proteomes" id="UP000031829"/>
    </source>
</evidence>
<dbReference type="GeneID" id="93646002"/>
<dbReference type="AlphaFoldDB" id="A0A0B6AX15"/>
<dbReference type="KEGG" id="bmeg:BG04_5844"/>
<sequence>MKKWLWIMLSFGVIFLVFVMNHFLDKSQQQPNLIRNVSLTTSTSPNKQNIVEVKKMYKQTTDYFDYEQKQKADSLRMYYGQPGSTLNQYKELQGIQPSMIHDVNVHWKSEQHVIINIMKTNHQHKNKVYKQFKYNLSEM</sequence>
<geneLocation type="plasmid" evidence="1 2">
    <name>pBMV_2</name>
</geneLocation>
<dbReference type="HOGENOM" id="CLU_1841135_0_0_9"/>
<gene>
    <name evidence="1" type="ORF">BG04_5844</name>
</gene>
<reference evidence="1 2" key="1">
    <citation type="journal article" date="2015" name="Genome Announc.">
        <title>Complete genome sequences for 35 biothreat assay-relevant bacillus species.</title>
        <authorList>
            <person name="Johnson S.L."/>
            <person name="Daligault H.E."/>
            <person name="Davenport K.W."/>
            <person name="Jaissle J."/>
            <person name="Frey K.G."/>
            <person name="Ladner J.T."/>
            <person name="Broomall S.M."/>
            <person name="Bishop-Lilly K.A."/>
            <person name="Bruce D.C."/>
            <person name="Gibbons H.S."/>
            <person name="Coyne S.R."/>
            <person name="Lo C.C."/>
            <person name="Meincke L."/>
            <person name="Munk A.C."/>
            <person name="Koroleva G.I."/>
            <person name="Rosenzweig C.N."/>
            <person name="Palacios G.F."/>
            <person name="Redden C.L."/>
            <person name="Minogue T.D."/>
            <person name="Chain P.S."/>
        </authorList>
    </citation>
    <scope>NUCLEOTIDE SEQUENCE [LARGE SCALE GENOMIC DNA]</scope>
    <source>
        <strain evidence="2">ATCC 14581 / DSM 32 / JCM 2506 / NBRC 15308 / NCIMB 9376 / NCTC 10342 / NRRL B-14308 / VKM B-512</strain>
        <plasmid evidence="1 2">pBMV_2</plasmid>
    </source>
</reference>
<keyword evidence="1" id="KW-0614">Plasmid</keyword>
<protein>
    <submittedName>
        <fullName evidence="1">Uncharacterized protein</fullName>
    </submittedName>
</protein>
<dbReference type="Proteomes" id="UP000031829">
    <property type="component" value="Plasmid pBMV_2"/>
</dbReference>
<accession>A0A0B6AX15</accession>